<keyword evidence="4" id="KW-1185">Reference proteome</keyword>
<evidence type="ECO:0000259" key="2">
    <source>
        <dbReference type="SMART" id="SM00065"/>
    </source>
</evidence>
<sequence length="662" mass="67781">MLGAMSALATTSVFLDLLARDAAAIEYDGPVVAARVAGASAEELADLETAKRVALEVRATLARSRRREAELVALFETAGDLAALRDLDAVLKAIVSRAHTLIGADVTYLTLDDPDQGDTYMRVTHGSVSARFQSVRLPMGAGLGGLVAQTAKPYVTSDYPHDERFRHTSEIDGAVGEEGLIAILGVPLILGSRVIGVLFAANRTARPFARHEITLLSSLAAHAAVAIDNARLLQATRDALGELRAANELVRAHSESVERAAAVHDKLAELVLRGGDVEGIAAAVAEALGGGLVVVDADAVVTAVAGPEALGCVADLAGRGIGPASGAATGAASGPAAGSATGVVLGGATELITLSAATGHAVRSGDLVVAAVAAAAEPLGALILRTPESFGDVDQRILERAALVVALHLLMRRSEAEAAERLGGDLLDDLLAVPVRHTSTLAERARRVGVDLDRPHIVIAADAAPADRPRAHFAAGRLAGAEGGLAGSHEGRIVLLLPGDDPSAAAQRVHTALRGGLAQPLTVGAGGPKAEVAAYAEAHAEAVRCLSALHALGRAGGAAAPSDLGFLALVLGGGDPGDVVRRALGPLIDYDAKRGTDLLGTVEQYFAAGRSLGRTGEALHIHVNTVTQRLERTARLLGADWQDPGRSLEIQLALQIRRVMGA</sequence>
<dbReference type="InterPro" id="IPR025736">
    <property type="entry name" value="PucR_C-HTH_dom"/>
</dbReference>
<dbReference type="PANTHER" id="PTHR33744:SF1">
    <property type="entry name" value="DNA-BINDING TRANSCRIPTIONAL ACTIVATOR ADER"/>
    <property type="match status" value="1"/>
</dbReference>
<dbReference type="Gene3D" id="1.10.10.2840">
    <property type="entry name" value="PucR C-terminal helix-turn-helix domain"/>
    <property type="match status" value="1"/>
</dbReference>
<accession>A0ABN2SGY0</accession>
<dbReference type="SUPFAM" id="SSF55781">
    <property type="entry name" value="GAF domain-like"/>
    <property type="match status" value="1"/>
</dbReference>
<evidence type="ECO:0000256" key="1">
    <source>
        <dbReference type="ARBA" id="ARBA00006754"/>
    </source>
</evidence>
<evidence type="ECO:0000313" key="3">
    <source>
        <dbReference type="EMBL" id="GAA1985879.1"/>
    </source>
</evidence>
<dbReference type="InterPro" id="IPR029016">
    <property type="entry name" value="GAF-like_dom_sf"/>
</dbReference>
<name>A0ABN2SGY0_9ACTN</name>
<dbReference type="Pfam" id="PF17853">
    <property type="entry name" value="GGDEF_2"/>
    <property type="match status" value="1"/>
</dbReference>
<dbReference type="Gene3D" id="3.30.450.40">
    <property type="match status" value="1"/>
</dbReference>
<proteinExistence type="inferred from homology"/>
<comment type="similarity">
    <text evidence="1">Belongs to the CdaR family.</text>
</comment>
<dbReference type="Pfam" id="PF01590">
    <property type="entry name" value="GAF"/>
    <property type="match status" value="1"/>
</dbReference>
<dbReference type="EMBL" id="BAAAQM010000036">
    <property type="protein sequence ID" value="GAA1985879.1"/>
    <property type="molecule type" value="Genomic_DNA"/>
</dbReference>
<organism evidence="3 4">
    <name type="scientific">Catenulispora subtropica</name>
    <dbReference type="NCBI Taxonomy" id="450798"/>
    <lineage>
        <taxon>Bacteria</taxon>
        <taxon>Bacillati</taxon>
        <taxon>Actinomycetota</taxon>
        <taxon>Actinomycetes</taxon>
        <taxon>Catenulisporales</taxon>
        <taxon>Catenulisporaceae</taxon>
        <taxon>Catenulispora</taxon>
    </lineage>
</organism>
<dbReference type="PANTHER" id="PTHR33744">
    <property type="entry name" value="CARBOHYDRATE DIACID REGULATOR"/>
    <property type="match status" value="1"/>
</dbReference>
<protein>
    <submittedName>
        <fullName evidence="3">Helix-turn-helix domain-containing protein</fullName>
    </submittedName>
</protein>
<gene>
    <name evidence="3" type="ORF">GCM10009838_55360</name>
</gene>
<dbReference type="Proteomes" id="UP001499854">
    <property type="component" value="Unassembled WGS sequence"/>
</dbReference>
<dbReference type="InterPro" id="IPR042070">
    <property type="entry name" value="PucR_C-HTH_sf"/>
</dbReference>
<reference evidence="3 4" key="1">
    <citation type="journal article" date="2019" name="Int. J. Syst. Evol. Microbiol.">
        <title>The Global Catalogue of Microorganisms (GCM) 10K type strain sequencing project: providing services to taxonomists for standard genome sequencing and annotation.</title>
        <authorList>
            <consortium name="The Broad Institute Genomics Platform"/>
            <consortium name="The Broad Institute Genome Sequencing Center for Infectious Disease"/>
            <person name="Wu L."/>
            <person name="Ma J."/>
        </authorList>
    </citation>
    <scope>NUCLEOTIDE SEQUENCE [LARGE SCALE GENOMIC DNA]</scope>
    <source>
        <strain evidence="3 4">JCM 16013</strain>
    </source>
</reference>
<dbReference type="InterPro" id="IPR041522">
    <property type="entry name" value="CdaR_GGDEF"/>
</dbReference>
<dbReference type="SMART" id="SM00065">
    <property type="entry name" value="GAF"/>
    <property type="match status" value="1"/>
</dbReference>
<evidence type="ECO:0000313" key="4">
    <source>
        <dbReference type="Proteomes" id="UP001499854"/>
    </source>
</evidence>
<feature type="domain" description="GAF" evidence="2">
    <location>
        <begin position="86"/>
        <end position="237"/>
    </location>
</feature>
<dbReference type="InterPro" id="IPR003018">
    <property type="entry name" value="GAF"/>
</dbReference>
<dbReference type="Pfam" id="PF13556">
    <property type="entry name" value="HTH_30"/>
    <property type="match status" value="1"/>
</dbReference>
<dbReference type="InterPro" id="IPR051448">
    <property type="entry name" value="CdaR-like_regulators"/>
</dbReference>
<comment type="caution">
    <text evidence="3">The sequence shown here is derived from an EMBL/GenBank/DDBJ whole genome shotgun (WGS) entry which is preliminary data.</text>
</comment>